<gene>
    <name evidence="1" type="ORF">AMECASPLE_039071</name>
</gene>
<evidence type="ECO:0000313" key="1">
    <source>
        <dbReference type="EMBL" id="MEQ2313189.1"/>
    </source>
</evidence>
<comment type="caution">
    <text evidence="1">The sequence shown here is derived from an EMBL/GenBank/DDBJ whole genome shotgun (WGS) entry which is preliminary data.</text>
</comment>
<evidence type="ECO:0000313" key="2">
    <source>
        <dbReference type="Proteomes" id="UP001469553"/>
    </source>
</evidence>
<name>A0ABV1A4V6_9TELE</name>
<dbReference type="EMBL" id="JAHRIP010082971">
    <property type="protein sequence ID" value="MEQ2313189.1"/>
    <property type="molecule type" value="Genomic_DNA"/>
</dbReference>
<keyword evidence="2" id="KW-1185">Reference proteome</keyword>
<proteinExistence type="predicted"/>
<sequence>MSVCLQRDISAMSLRSVPLGTCVEEVSLLQKRGFYSDSDVTGSPLLFPVSDCPGSRLMRFILKVPEKFLSCCPHGWGPNTSFPAEEKLPHGMMLPPPCHTMRMVCSAARSST</sequence>
<reference evidence="1 2" key="1">
    <citation type="submission" date="2021-06" db="EMBL/GenBank/DDBJ databases">
        <authorList>
            <person name="Palmer J.M."/>
        </authorList>
    </citation>
    <scope>NUCLEOTIDE SEQUENCE [LARGE SCALE GENOMIC DNA]</scope>
    <source>
        <strain evidence="1 2">AS_MEX2019</strain>
        <tissue evidence="1">Muscle</tissue>
    </source>
</reference>
<protein>
    <submittedName>
        <fullName evidence="1">Uncharacterized protein</fullName>
    </submittedName>
</protein>
<accession>A0ABV1A4V6</accession>
<dbReference type="Proteomes" id="UP001469553">
    <property type="component" value="Unassembled WGS sequence"/>
</dbReference>
<organism evidence="1 2">
    <name type="scientific">Ameca splendens</name>
    <dbReference type="NCBI Taxonomy" id="208324"/>
    <lineage>
        <taxon>Eukaryota</taxon>
        <taxon>Metazoa</taxon>
        <taxon>Chordata</taxon>
        <taxon>Craniata</taxon>
        <taxon>Vertebrata</taxon>
        <taxon>Euteleostomi</taxon>
        <taxon>Actinopterygii</taxon>
        <taxon>Neopterygii</taxon>
        <taxon>Teleostei</taxon>
        <taxon>Neoteleostei</taxon>
        <taxon>Acanthomorphata</taxon>
        <taxon>Ovalentaria</taxon>
        <taxon>Atherinomorphae</taxon>
        <taxon>Cyprinodontiformes</taxon>
        <taxon>Goodeidae</taxon>
        <taxon>Ameca</taxon>
    </lineage>
</organism>